<evidence type="ECO:0000313" key="2">
    <source>
        <dbReference type="EMBL" id="GAA1399464.1"/>
    </source>
</evidence>
<evidence type="ECO:0008006" key="4">
    <source>
        <dbReference type="Google" id="ProtNLM"/>
    </source>
</evidence>
<evidence type="ECO:0000313" key="3">
    <source>
        <dbReference type="Proteomes" id="UP001501414"/>
    </source>
</evidence>
<reference evidence="2 3" key="1">
    <citation type="journal article" date="2019" name="Int. J. Syst. Evol. Microbiol.">
        <title>The Global Catalogue of Microorganisms (GCM) 10K type strain sequencing project: providing services to taxonomists for standard genome sequencing and annotation.</title>
        <authorList>
            <consortium name="The Broad Institute Genomics Platform"/>
            <consortium name="The Broad Institute Genome Sequencing Center for Infectious Disease"/>
            <person name="Wu L."/>
            <person name="Ma J."/>
        </authorList>
    </citation>
    <scope>NUCLEOTIDE SEQUENCE [LARGE SCALE GENOMIC DNA]</scope>
    <source>
        <strain evidence="2 3">JCM 11896</strain>
    </source>
</reference>
<dbReference type="Proteomes" id="UP001501414">
    <property type="component" value="Unassembled WGS sequence"/>
</dbReference>
<protein>
    <recommendedName>
        <fullName evidence="4">DUF1508 domain-containing protein</fullName>
    </recommendedName>
</protein>
<proteinExistence type="predicted"/>
<evidence type="ECO:0000256" key="1">
    <source>
        <dbReference type="SAM" id="MobiDB-lite"/>
    </source>
</evidence>
<comment type="caution">
    <text evidence="2">The sequence shown here is derived from an EMBL/GenBank/DDBJ whole genome shotgun (WGS) entry which is preliminary data.</text>
</comment>
<dbReference type="EMBL" id="BAAAJK010000048">
    <property type="protein sequence ID" value="GAA1399464.1"/>
    <property type="molecule type" value="Genomic_DNA"/>
</dbReference>
<name>A0ABN1Y6Q9_9PSEU</name>
<feature type="region of interest" description="Disordered" evidence="1">
    <location>
        <begin position="1"/>
        <end position="22"/>
    </location>
</feature>
<dbReference type="RefSeq" id="WP_344027742.1">
    <property type="nucleotide sequence ID" value="NZ_BAAAJK010000048.1"/>
</dbReference>
<keyword evidence="3" id="KW-1185">Reference proteome</keyword>
<organism evidence="2 3">
    <name type="scientific">Pseudonocardia kongjuensis</name>
    <dbReference type="NCBI Taxonomy" id="102227"/>
    <lineage>
        <taxon>Bacteria</taxon>
        <taxon>Bacillati</taxon>
        <taxon>Actinomycetota</taxon>
        <taxon>Actinomycetes</taxon>
        <taxon>Pseudonocardiales</taxon>
        <taxon>Pseudonocardiaceae</taxon>
        <taxon>Pseudonocardia</taxon>
    </lineage>
</organism>
<sequence>MTAPHPPAADADRHTVAATRSPVTDADAPVFEVRIASDAIVAKYKQRNTFGAQRWFLVLADDTGAYLSTLAHGHGELPGAVLAQALRTADRLYSVGSTVAAASEVSADR</sequence>
<gene>
    <name evidence="2" type="ORF">GCM10009613_55080</name>
</gene>
<accession>A0ABN1Y6Q9</accession>